<comment type="similarity">
    <text evidence="1 5 6">Belongs to the peptidase S8 family.</text>
</comment>
<feature type="active site" description="Charge relay system" evidence="5">
    <location>
        <position position="177"/>
    </location>
</feature>
<feature type="active site" description="Charge relay system" evidence="5">
    <location>
        <position position="371"/>
    </location>
</feature>
<feature type="domain" description="Peptidase S8/S53" evidence="8">
    <location>
        <begin position="175"/>
        <end position="382"/>
    </location>
</feature>
<dbReference type="InterPro" id="IPR036852">
    <property type="entry name" value="Peptidase_S8/S53_dom_sf"/>
</dbReference>
<accession>A0ABT3RF38</accession>
<dbReference type="InterPro" id="IPR010259">
    <property type="entry name" value="S8pro/Inhibitor_I9"/>
</dbReference>
<dbReference type="PROSITE" id="PS51892">
    <property type="entry name" value="SUBTILASE"/>
    <property type="match status" value="1"/>
</dbReference>
<dbReference type="PANTHER" id="PTHR43806:SF11">
    <property type="entry name" value="CEREVISIN-RELATED"/>
    <property type="match status" value="1"/>
</dbReference>
<keyword evidence="4 5" id="KW-0720">Serine protease</keyword>
<dbReference type="InterPro" id="IPR000209">
    <property type="entry name" value="Peptidase_S8/S53_dom"/>
</dbReference>
<dbReference type="PROSITE" id="PS51257">
    <property type="entry name" value="PROKAR_LIPOPROTEIN"/>
    <property type="match status" value="1"/>
</dbReference>
<keyword evidence="11" id="KW-1185">Reference proteome</keyword>
<evidence type="ECO:0000256" key="4">
    <source>
        <dbReference type="ARBA" id="ARBA00022825"/>
    </source>
</evidence>
<protein>
    <submittedName>
        <fullName evidence="10">S8 family serine peptidase</fullName>
    </submittedName>
</protein>
<dbReference type="SUPFAM" id="SSF52743">
    <property type="entry name" value="Subtilisin-like"/>
    <property type="match status" value="1"/>
</dbReference>
<dbReference type="Pfam" id="PF05922">
    <property type="entry name" value="Inhibitor_I9"/>
    <property type="match status" value="1"/>
</dbReference>
<dbReference type="Gene3D" id="3.30.70.80">
    <property type="entry name" value="Peptidase S8 propeptide/proteinase inhibitor I9"/>
    <property type="match status" value="1"/>
</dbReference>
<evidence type="ECO:0000256" key="5">
    <source>
        <dbReference type="PROSITE-ProRule" id="PRU01240"/>
    </source>
</evidence>
<feature type="chain" id="PRO_5045485339" evidence="7">
    <location>
        <begin position="30"/>
        <end position="406"/>
    </location>
</feature>
<dbReference type="PANTHER" id="PTHR43806">
    <property type="entry name" value="PEPTIDASE S8"/>
    <property type="match status" value="1"/>
</dbReference>
<evidence type="ECO:0000256" key="2">
    <source>
        <dbReference type="ARBA" id="ARBA00022670"/>
    </source>
</evidence>
<evidence type="ECO:0000256" key="3">
    <source>
        <dbReference type="ARBA" id="ARBA00022801"/>
    </source>
</evidence>
<dbReference type="PROSITE" id="PS00136">
    <property type="entry name" value="SUBTILASE_ASP"/>
    <property type="match status" value="1"/>
</dbReference>
<dbReference type="Gene3D" id="3.40.50.200">
    <property type="entry name" value="Peptidase S8/S53 domain"/>
    <property type="match status" value="1"/>
</dbReference>
<dbReference type="InterPro" id="IPR022398">
    <property type="entry name" value="Peptidase_S8_His-AS"/>
</dbReference>
<dbReference type="InterPro" id="IPR023827">
    <property type="entry name" value="Peptidase_S8_Asp-AS"/>
</dbReference>
<feature type="active site" description="Charge relay system" evidence="5">
    <location>
        <position position="213"/>
    </location>
</feature>
<evidence type="ECO:0000256" key="7">
    <source>
        <dbReference type="SAM" id="SignalP"/>
    </source>
</evidence>
<dbReference type="EMBL" id="JAPFQO010000005">
    <property type="protein sequence ID" value="MCX2740073.1"/>
    <property type="molecule type" value="Genomic_DNA"/>
</dbReference>
<dbReference type="PROSITE" id="PS00138">
    <property type="entry name" value="SUBTILASE_SER"/>
    <property type="match status" value="1"/>
</dbReference>
<feature type="domain" description="Inhibitor I9" evidence="9">
    <location>
        <begin position="57"/>
        <end position="141"/>
    </location>
</feature>
<proteinExistence type="inferred from homology"/>
<evidence type="ECO:0000313" key="11">
    <source>
        <dbReference type="Proteomes" id="UP001207228"/>
    </source>
</evidence>
<dbReference type="InterPro" id="IPR015500">
    <property type="entry name" value="Peptidase_S8_subtilisin-rel"/>
</dbReference>
<dbReference type="InterPro" id="IPR050131">
    <property type="entry name" value="Peptidase_S8_subtilisin-like"/>
</dbReference>
<keyword evidence="2 5" id="KW-0645">Protease</keyword>
<feature type="signal peptide" evidence="7">
    <location>
        <begin position="1"/>
        <end position="29"/>
    </location>
</feature>
<name>A0ABT3RF38_9BACT</name>
<keyword evidence="3 5" id="KW-0378">Hydrolase</keyword>
<dbReference type="PRINTS" id="PR00723">
    <property type="entry name" value="SUBTILISIN"/>
</dbReference>
<dbReference type="PROSITE" id="PS00137">
    <property type="entry name" value="SUBTILASE_HIS"/>
    <property type="match status" value="1"/>
</dbReference>
<reference evidence="10 11" key="1">
    <citation type="submission" date="2022-11" db="EMBL/GenBank/DDBJ databases">
        <title>The characterization of three novel Bacteroidetes species and genomic analysis of their roles in tidal elemental geochemical cycles.</title>
        <authorList>
            <person name="Ma K.-J."/>
        </authorList>
    </citation>
    <scope>NUCLEOTIDE SEQUENCE [LARGE SCALE GENOMIC DNA]</scope>
    <source>
        <strain evidence="10 11">M82</strain>
    </source>
</reference>
<sequence length="406" mass="41790">MKNRLHLNNVMRSLMLGAAAVTFSCTFTACDSESGDVAEPMAEFQAESQNGAIIAGQYIVVYKDGANLRMSENANYEQRLEMVREVSRNIMAENGISDFKVEQAYGQAIKGVAVKLSANEAETLRKDPRVDYVEPDRIVMLAKPGGGGGGTAGQTVPYGITRVGSASGAGKTAWVIDTGIDLDHPDLNVDAARSVSMFTTGRDAGSADDGNGHGTHVAGTIAAKNNTIGVVGVAYDATVVAVKVLDSRGSGSYSGVIAGVDYVAANAKSGDAANMSLGGPVSQALDDAVVAAAAKGIKFALAAGNESTHAGNSSPARANHNNIYTVSAMDSNDRFASFSNYGNPPVDYCAPGVSINSTWKGGGYNTISGTSMASPHVAGLLLLGNIATDGYVNNDPDGNADPIAHR</sequence>
<dbReference type="InterPro" id="IPR037045">
    <property type="entry name" value="S8pro/Inhibitor_I9_sf"/>
</dbReference>
<evidence type="ECO:0000256" key="1">
    <source>
        <dbReference type="ARBA" id="ARBA00011073"/>
    </source>
</evidence>
<organism evidence="10 11">
    <name type="scientific">Pontibacter anaerobius</name>
    <dbReference type="NCBI Taxonomy" id="2993940"/>
    <lineage>
        <taxon>Bacteria</taxon>
        <taxon>Pseudomonadati</taxon>
        <taxon>Bacteroidota</taxon>
        <taxon>Cytophagia</taxon>
        <taxon>Cytophagales</taxon>
        <taxon>Hymenobacteraceae</taxon>
        <taxon>Pontibacter</taxon>
    </lineage>
</organism>
<dbReference type="SUPFAM" id="SSF54897">
    <property type="entry name" value="Protease propeptides/inhibitors"/>
    <property type="match status" value="1"/>
</dbReference>
<dbReference type="Pfam" id="PF00082">
    <property type="entry name" value="Peptidase_S8"/>
    <property type="match status" value="1"/>
</dbReference>
<dbReference type="InterPro" id="IPR023828">
    <property type="entry name" value="Peptidase_S8_Ser-AS"/>
</dbReference>
<evidence type="ECO:0000313" key="10">
    <source>
        <dbReference type="EMBL" id="MCX2740073.1"/>
    </source>
</evidence>
<dbReference type="RefSeq" id="WP_266052141.1">
    <property type="nucleotide sequence ID" value="NZ_JAPFQO010000005.1"/>
</dbReference>
<comment type="caution">
    <text evidence="10">The sequence shown here is derived from an EMBL/GenBank/DDBJ whole genome shotgun (WGS) entry which is preliminary data.</text>
</comment>
<evidence type="ECO:0000256" key="6">
    <source>
        <dbReference type="RuleBase" id="RU003355"/>
    </source>
</evidence>
<evidence type="ECO:0000259" key="8">
    <source>
        <dbReference type="Pfam" id="PF00082"/>
    </source>
</evidence>
<dbReference type="Proteomes" id="UP001207228">
    <property type="component" value="Unassembled WGS sequence"/>
</dbReference>
<keyword evidence="7" id="KW-0732">Signal</keyword>
<evidence type="ECO:0000259" key="9">
    <source>
        <dbReference type="Pfam" id="PF05922"/>
    </source>
</evidence>
<gene>
    <name evidence="10" type="ORF">OO017_08965</name>
</gene>